<organism evidence="1 2">
    <name type="scientific">Macrolepiota fuliginosa MF-IS2</name>
    <dbReference type="NCBI Taxonomy" id="1400762"/>
    <lineage>
        <taxon>Eukaryota</taxon>
        <taxon>Fungi</taxon>
        <taxon>Dikarya</taxon>
        <taxon>Basidiomycota</taxon>
        <taxon>Agaricomycotina</taxon>
        <taxon>Agaricomycetes</taxon>
        <taxon>Agaricomycetidae</taxon>
        <taxon>Agaricales</taxon>
        <taxon>Agaricineae</taxon>
        <taxon>Agaricaceae</taxon>
        <taxon>Macrolepiota</taxon>
    </lineage>
</organism>
<dbReference type="Proteomes" id="UP000807342">
    <property type="component" value="Unassembled WGS sequence"/>
</dbReference>
<dbReference type="EMBL" id="MU151316">
    <property type="protein sequence ID" value="KAF9445212.1"/>
    <property type="molecule type" value="Genomic_DNA"/>
</dbReference>
<name>A0A9P5X8B4_9AGAR</name>
<proteinExistence type="predicted"/>
<comment type="caution">
    <text evidence="1">The sequence shown here is derived from an EMBL/GenBank/DDBJ whole genome shotgun (WGS) entry which is preliminary data.</text>
</comment>
<accession>A0A9P5X8B4</accession>
<evidence type="ECO:0000313" key="1">
    <source>
        <dbReference type="EMBL" id="KAF9445212.1"/>
    </source>
</evidence>
<keyword evidence="2" id="KW-1185">Reference proteome</keyword>
<sequence>MSHLHFDTGCHHDPETLPTLLEEPSSERIVHADSRRSQLGMPLVLVDCEVVEFKSSGANMADPTKSDLPLAGTDLACSVLGQPIQTQAWTNPFQIDCHERRLNVANMFVPEESPFAQLGDLPFGNYAPDAPDAPDTLTVNYIFSAPGLHLGRFPPHSLSDHANPLGNLQGYANPPP</sequence>
<reference evidence="1" key="1">
    <citation type="submission" date="2020-11" db="EMBL/GenBank/DDBJ databases">
        <authorList>
            <consortium name="DOE Joint Genome Institute"/>
            <person name="Ahrendt S."/>
            <person name="Riley R."/>
            <person name="Andreopoulos W."/>
            <person name="Labutti K."/>
            <person name="Pangilinan J."/>
            <person name="Ruiz-Duenas F.J."/>
            <person name="Barrasa J.M."/>
            <person name="Sanchez-Garcia M."/>
            <person name="Camarero S."/>
            <person name="Miyauchi S."/>
            <person name="Serrano A."/>
            <person name="Linde D."/>
            <person name="Babiker R."/>
            <person name="Drula E."/>
            <person name="Ayuso-Fernandez I."/>
            <person name="Pacheco R."/>
            <person name="Padilla G."/>
            <person name="Ferreira P."/>
            <person name="Barriuso J."/>
            <person name="Kellner H."/>
            <person name="Castanera R."/>
            <person name="Alfaro M."/>
            <person name="Ramirez L."/>
            <person name="Pisabarro A.G."/>
            <person name="Kuo A."/>
            <person name="Tritt A."/>
            <person name="Lipzen A."/>
            <person name="He G."/>
            <person name="Yan M."/>
            <person name="Ng V."/>
            <person name="Cullen D."/>
            <person name="Martin F."/>
            <person name="Rosso M.-N."/>
            <person name="Henrissat B."/>
            <person name="Hibbett D."/>
            <person name="Martinez A.T."/>
            <person name="Grigoriev I.V."/>
        </authorList>
    </citation>
    <scope>NUCLEOTIDE SEQUENCE</scope>
    <source>
        <strain evidence="1">MF-IS2</strain>
    </source>
</reference>
<gene>
    <name evidence="1" type="ORF">P691DRAFT_832827</name>
</gene>
<protein>
    <submittedName>
        <fullName evidence="1">Uncharacterized protein</fullName>
    </submittedName>
</protein>
<evidence type="ECO:0000313" key="2">
    <source>
        <dbReference type="Proteomes" id="UP000807342"/>
    </source>
</evidence>
<dbReference type="AlphaFoldDB" id="A0A9P5X8B4"/>